<feature type="domain" description="Carbohydrate kinase FGGY C-terminal" evidence="10">
    <location>
        <begin position="254"/>
        <end position="456"/>
    </location>
</feature>
<keyword evidence="4" id="KW-0418">Kinase</keyword>
<protein>
    <recommendedName>
        <fullName evidence="8">Rhamnulokinase</fullName>
        <ecNumber evidence="8">2.7.1.5</ecNumber>
    </recommendedName>
</protein>
<dbReference type="InterPro" id="IPR043129">
    <property type="entry name" value="ATPase_NBD"/>
</dbReference>
<proteinExistence type="inferred from homology"/>
<dbReference type="Pfam" id="PF02782">
    <property type="entry name" value="FGGY_C"/>
    <property type="match status" value="1"/>
</dbReference>
<evidence type="ECO:0000313" key="11">
    <source>
        <dbReference type="EMBL" id="MBC5738481.1"/>
    </source>
</evidence>
<evidence type="ECO:0000256" key="2">
    <source>
        <dbReference type="ARBA" id="ARBA00022679"/>
    </source>
</evidence>
<dbReference type="GO" id="GO:0005524">
    <property type="term" value="F:ATP binding"/>
    <property type="evidence" value="ECO:0007669"/>
    <property type="project" value="UniProtKB-KW"/>
</dbReference>
<accession>A0A8J6JF88</accession>
<dbReference type="GO" id="GO:0004370">
    <property type="term" value="F:glycerol kinase activity"/>
    <property type="evidence" value="ECO:0007669"/>
    <property type="project" value="TreeGrafter"/>
</dbReference>
<dbReference type="AlphaFoldDB" id="A0A8J6JF88"/>
<dbReference type="Proteomes" id="UP000607645">
    <property type="component" value="Unassembled WGS sequence"/>
</dbReference>
<keyword evidence="12" id="KW-1185">Reference proteome</keyword>
<evidence type="ECO:0000256" key="1">
    <source>
        <dbReference type="ARBA" id="ARBA00009156"/>
    </source>
</evidence>
<dbReference type="Pfam" id="PF00370">
    <property type="entry name" value="FGGY_N"/>
    <property type="match status" value="1"/>
</dbReference>
<dbReference type="SUPFAM" id="SSF53067">
    <property type="entry name" value="Actin-like ATPase domain"/>
    <property type="match status" value="2"/>
</dbReference>
<name>A0A8J6JF88_9FIRM</name>
<dbReference type="InterPro" id="IPR013449">
    <property type="entry name" value="Rhamnulokinase"/>
</dbReference>
<dbReference type="GO" id="GO:0008993">
    <property type="term" value="F:rhamnulokinase activity"/>
    <property type="evidence" value="ECO:0007669"/>
    <property type="project" value="UniProtKB-UniRule"/>
</dbReference>
<keyword evidence="2 11" id="KW-0808">Transferase</keyword>
<keyword evidence="7" id="KW-0684">Rhamnose metabolism</keyword>
<comment type="similarity">
    <text evidence="1">Belongs to the FGGY kinase family.</text>
</comment>
<dbReference type="InterPro" id="IPR018484">
    <property type="entry name" value="FGGY_N"/>
</dbReference>
<dbReference type="InterPro" id="IPR018485">
    <property type="entry name" value="FGGY_C"/>
</dbReference>
<dbReference type="EC" id="2.7.1.5" evidence="8"/>
<organism evidence="11 12">
    <name type="scientific">Lawsonibacter faecis</name>
    <dbReference type="NCBI Taxonomy" id="2763052"/>
    <lineage>
        <taxon>Bacteria</taxon>
        <taxon>Bacillati</taxon>
        <taxon>Bacillota</taxon>
        <taxon>Clostridia</taxon>
        <taxon>Eubacteriales</taxon>
        <taxon>Oscillospiraceae</taxon>
        <taxon>Lawsonibacter</taxon>
    </lineage>
</organism>
<evidence type="ECO:0000256" key="5">
    <source>
        <dbReference type="ARBA" id="ARBA00022840"/>
    </source>
</evidence>
<dbReference type="PANTHER" id="PTHR10196:SF93">
    <property type="entry name" value="L-RHAMNULOKINASE"/>
    <property type="match status" value="1"/>
</dbReference>
<keyword evidence="5" id="KW-0067">ATP-binding</keyword>
<dbReference type="CDD" id="cd07771">
    <property type="entry name" value="ASKHA_NBD_FGGY_RhaB-like"/>
    <property type="match status" value="1"/>
</dbReference>
<dbReference type="EMBL" id="JACOPQ010000016">
    <property type="protein sequence ID" value="MBC5738481.1"/>
    <property type="molecule type" value="Genomic_DNA"/>
</dbReference>
<sequence>MRTYLAVDIGASSGRHILGWVEDGRIRLEEVYRFPNLQKVVGGHDCWDIEALWGHILAGLKACRERGRTPDFMGIDTWAVDFVLVDGAGRRVSDTVSYRDARTDALRAEAEKLLPFAWLYERTGIQYQPFNTIYQLLALRREHPEQLEDAERFLMLPDYFHYLLTGRMENEYTNATSTALVSAHTGDWDGEILSAAGLPRKLFGPLRTPGTVLGRFTEEVQREAGFDCTVILPATHDTGSAFLAVPARDENAVYLSSGTWSLLGVENGAPITSAASAAANFTNEGGYDRRFRYLKNIMGLWMIQSIRRELSGLCYVAGREERSDTGREWTFPDLIAAAAEAEGFPSVVNANDERFLAPVSMAEAVKSACAESGQSVPGTVGELMQCVYRSLAECYRSAVEELRTLTGRAYTSINIVGGGCQDGYLNRLTARATGLPVLAGPVEGTALGNLMAQMLACGEFHSPAEARAAVRRSFTIKEVHP</sequence>
<keyword evidence="3" id="KW-0547">Nucleotide-binding</keyword>
<evidence type="ECO:0000256" key="4">
    <source>
        <dbReference type="ARBA" id="ARBA00022777"/>
    </source>
</evidence>
<evidence type="ECO:0000259" key="10">
    <source>
        <dbReference type="Pfam" id="PF02782"/>
    </source>
</evidence>
<dbReference type="Gene3D" id="3.30.420.40">
    <property type="match status" value="2"/>
</dbReference>
<reference evidence="11" key="1">
    <citation type="submission" date="2020-08" db="EMBL/GenBank/DDBJ databases">
        <title>Genome public.</title>
        <authorList>
            <person name="Liu C."/>
            <person name="Sun Q."/>
        </authorList>
    </citation>
    <scope>NUCLEOTIDE SEQUENCE</scope>
    <source>
        <strain evidence="11">NSJ-52</strain>
    </source>
</reference>
<evidence type="ECO:0000256" key="3">
    <source>
        <dbReference type="ARBA" id="ARBA00022741"/>
    </source>
</evidence>
<comment type="caution">
    <text evidence="11">The sequence shown here is derived from an EMBL/GenBank/DDBJ whole genome shotgun (WGS) entry which is preliminary data.</text>
</comment>
<dbReference type="PANTHER" id="PTHR10196">
    <property type="entry name" value="SUGAR KINASE"/>
    <property type="match status" value="1"/>
</dbReference>
<evidence type="ECO:0000259" key="9">
    <source>
        <dbReference type="Pfam" id="PF00370"/>
    </source>
</evidence>
<evidence type="ECO:0000256" key="8">
    <source>
        <dbReference type="NCBIfam" id="TIGR02627"/>
    </source>
</evidence>
<evidence type="ECO:0000313" key="12">
    <source>
        <dbReference type="Proteomes" id="UP000607645"/>
    </source>
</evidence>
<evidence type="ECO:0000256" key="6">
    <source>
        <dbReference type="ARBA" id="ARBA00023157"/>
    </source>
</evidence>
<gene>
    <name evidence="11" type="primary">rhaB</name>
    <name evidence="11" type="ORF">H8S62_15825</name>
</gene>
<dbReference type="GO" id="GO:0006071">
    <property type="term" value="P:glycerol metabolic process"/>
    <property type="evidence" value="ECO:0007669"/>
    <property type="project" value="TreeGrafter"/>
</dbReference>
<dbReference type="GO" id="GO:0019301">
    <property type="term" value="P:rhamnose catabolic process"/>
    <property type="evidence" value="ECO:0007669"/>
    <property type="project" value="UniProtKB-UniRule"/>
</dbReference>
<feature type="domain" description="Carbohydrate kinase FGGY N-terminal" evidence="9">
    <location>
        <begin position="4"/>
        <end position="242"/>
    </location>
</feature>
<keyword evidence="6" id="KW-1015">Disulfide bond</keyword>
<dbReference type="RefSeq" id="WP_186920241.1">
    <property type="nucleotide sequence ID" value="NZ_JACOPQ010000016.1"/>
</dbReference>
<dbReference type="NCBIfam" id="TIGR02627">
    <property type="entry name" value="rhamnulo_kin"/>
    <property type="match status" value="1"/>
</dbReference>
<evidence type="ECO:0000256" key="7">
    <source>
        <dbReference type="ARBA" id="ARBA00023308"/>
    </source>
</evidence>
<dbReference type="GO" id="GO:0005829">
    <property type="term" value="C:cytosol"/>
    <property type="evidence" value="ECO:0007669"/>
    <property type="project" value="TreeGrafter"/>
</dbReference>